<dbReference type="Gene3D" id="3.40.630.30">
    <property type="match status" value="1"/>
</dbReference>
<comment type="caution">
    <text evidence="2">The sequence shown here is derived from an EMBL/GenBank/DDBJ whole genome shotgun (WGS) entry which is preliminary data.</text>
</comment>
<organism evidence="2 3">
    <name type="scientific">Ectobacillus ponti</name>
    <dbReference type="NCBI Taxonomy" id="2961894"/>
    <lineage>
        <taxon>Bacteria</taxon>
        <taxon>Bacillati</taxon>
        <taxon>Bacillota</taxon>
        <taxon>Bacilli</taxon>
        <taxon>Bacillales</taxon>
        <taxon>Bacillaceae</taxon>
        <taxon>Ectobacillus</taxon>
    </lineage>
</organism>
<evidence type="ECO:0000259" key="1">
    <source>
        <dbReference type="PROSITE" id="PS51186"/>
    </source>
</evidence>
<reference evidence="2" key="1">
    <citation type="submission" date="2022-07" db="EMBL/GenBank/DDBJ databases">
        <authorList>
            <person name="Li W.-J."/>
            <person name="Deng Q.-Q."/>
        </authorList>
    </citation>
    <scope>NUCLEOTIDE SEQUENCE</scope>
    <source>
        <strain evidence="2">SYSU M60031</strain>
    </source>
</reference>
<sequence length="185" mass="20977">MEYIVTNEWNEALWQQAKPIYMEAFGAHGAKSEPIVRGLFAKGIGSLHVLKHEGRPIAMALAGKLEQQRVLILDYLAVDGNHRGKGYGQALVHDMRDWASSLCDRIIIEAEAEQTKENLRRIHFWEKCGFTLTEYVHTYIWVPEPYQAMYLDVASELPSPGDGRSLFRSITQFHGIAYRGQGSKA</sequence>
<name>A0AA41XB00_9BACI</name>
<dbReference type="CDD" id="cd04301">
    <property type="entry name" value="NAT_SF"/>
    <property type="match status" value="1"/>
</dbReference>
<keyword evidence="3" id="KW-1185">Reference proteome</keyword>
<evidence type="ECO:0000313" key="3">
    <source>
        <dbReference type="Proteomes" id="UP001156102"/>
    </source>
</evidence>
<dbReference type="InterPro" id="IPR016181">
    <property type="entry name" value="Acyl_CoA_acyltransferase"/>
</dbReference>
<dbReference type="RefSeq" id="WP_254760303.1">
    <property type="nucleotide sequence ID" value="NZ_JANCLT010000011.1"/>
</dbReference>
<accession>A0AA41XB00</accession>
<evidence type="ECO:0000313" key="2">
    <source>
        <dbReference type="EMBL" id="MCP8970383.1"/>
    </source>
</evidence>
<dbReference type="Proteomes" id="UP001156102">
    <property type="component" value="Unassembled WGS sequence"/>
</dbReference>
<gene>
    <name evidence="2" type="ORF">NK662_17820</name>
</gene>
<protein>
    <submittedName>
        <fullName evidence="2">GNAT family N-acetyltransferase</fullName>
    </submittedName>
</protein>
<dbReference type="SUPFAM" id="SSF55729">
    <property type="entry name" value="Acyl-CoA N-acyltransferases (Nat)"/>
    <property type="match status" value="1"/>
</dbReference>
<dbReference type="EMBL" id="JANCLT010000011">
    <property type="protein sequence ID" value="MCP8970383.1"/>
    <property type="molecule type" value="Genomic_DNA"/>
</dbReference>
<feature type="domain" description="N-acetyltransferase" evidence="1">
    <location>
        <begin position="4"/>
        <end position="152"/>
    </location>
</feature>
<dbReference type="GO" id="GO:0016747">
    <property type="term" value="F:acyltransferase activity, transferring groups other than amino-acyl groups"/>
    <property type="evidence" value="ECO:0007669"/>
    <property type="project" value="InterPro"/>
</dbReference>
<dbReference type="Pfam" id="PF00583">
    <property type="entry name" value="Acetyltransf_1"/>
    <property type="match status" value="1"/>
</dbReference>
<dbReference type="PROSITE" id="PS51186">
    <property type="entry name" value="GNAT"/>
    <property type="match status" value="1"/>
</dbReference>
<dbReference type="InterPro" id="IPR000182">
    <property type="entry name" value="GNAT_dom"/>
</dbReference>
<dbReference type="AlphaFoldDB" id="A0AA41XB00"/>
<proteinExistence type="predicted"/>